<feature type="transmembrane region" description="Helical" evidence="7">
    <location>
        <begin position="7"/>
        <end position="28"/>
    </location>
</feature>
<dbReference type="EMBL" id="CABWIB010000001">
    <property type="protein sequence ID" value="VWL85065.1"/>
    <property type="molecule type" value="Genomic_DNA"/>
</dbReference>
<keyword evidence="4 7" id="KW-0812">Transmembrane</keyword>
<gene>
    <name evidence="8" type="ORF">OMES3154_00341</name>
</gene>
<dbReference type="PANTHER" id="PTHR43663:SF1">
    <property type="entry name" value="CHROMATE TRANSPORTER"/>
    <property type="match status" value="1"/>
</dbReference>
<evidence type="ECO:0000256" key="2">
    <source>
        <dbReference type="ARBA" id="ARBA00005262"/>
    </source>
</evidence>
<dbReference type="PANTHER" id="PTHR43663">
    <property type="entry name" value="CHROMATE TRANSPORT PROTEIN-RELATED"/>
    <property type="match status" value="1"/>
</dbReference>
<evidence type="ECO:0000256" key="5">
    <source>
        <dbReference type="ARBA" id="ARBA00022989"/>
    </source>
</evidence>
<dbReference type="InterPro" id="IPR052518">
    <property type="entry name" value="CHR_Transporter"/>
</dbReference>
<sequence>MIYIKLYLAFLNIGIFSFGGGYATLPLIQKYIVEENHWITMDTMLDLISISQMTPGPIAINSASFVGNKLAGILGSIIATLGVITPQIIILSLFLYFLPSWVNKYLKGINAAVVALILIATIKLMKSSLFLYNNIVFYILFLFIFVLYYKKIDIIKLIILGGIVGFITSF</sequence>
<dbReference type="Proteomes" id="UP000419017">
    <property type="component" value="Unassembled WGS sequence"/>
</dbReference>
<name>A0A6I8M6Q2_9FUSO</name>
<keyword evidence="6 7" id="KW-0472">Membrane</keyword>
<evidence type="ECO:0000256" key="6">
    <source>
        <dbReference type="ARBA" id="ARBA00023136"/>
    </source>
</evidence>
<dbReference type="InterPro" id="IPR003370">
    <property type="entry name" value="Chromate_transpt"/>
</dbReference>
<keyword evidence="3" id="KW-1003">Cell membrane</keyword>
<feature type="transmembrane region" description="Helical" evidence="7">
    <location>
        <begin position="105"/>
        <end position="124"/>
    </location>
</feature>
<keyword evidence="5 7" id="KW-1133">Transmembrane helix</keyword>
<accession>A0A6I8M6Q2</accession>
<comment type="similarity">
    <text evidence="2">Belongs to the chromate ion transporter (CHR) (TC 2.A.51) family.</text>
</comment>
<dbReference type="GO" id="GO:0015109">
    <property type="term" value="F:chromate transmembrane transporter activity"/>
    <property type="evidence" value="ECO:0007669"/>
    <property type="project" value="InterPro"/>
</dbReference>
<evidence type="ECO:0000313" key="8">
    <source>
        <dbReference type="EMBL" id="VWL85065.1"/>
    </source>
</evidence>
<organism evidence="8 9">
    <name type="scientific">Oceanivirga miroungae</name>
    <dbReference type="NCBI Taxonomy" id="1130046"/>
    <lineage>
        <taxon>Bacteria</taxon>
        <taxon>Fusobacteriati</taxon>
        <taxon>Fusobacteriota</taxon>
        <taxon>Fusobacteriia</taxon>
        <taxon>Fusobacteriales</taxon>
        <taxon>Leptotrichiaceae</taxon>
        <taxon>Oceanivirga</taxon>
    </lineage>
</organism>
<feature type="transmembrane region" description="Helical" evidence="7">
    <location>
        <begin position="73"/>
        <end position="98"/>
    </location>
</feature>
<feature type="transmembrane region" description="Helical" evidence="7">
    <location>
        <begin position="130"/>
        <end position="149"/>
    </location>
</feature>
<evidence type="ECO:0000313" key="9">
    <source>
        <dbReference type="Proteomes" id="UP000419017"/>
    </source>
</evidence>
<evidence type="ECO:0000256" key="3">
    <source>
        <dbReference type="ARBA" id="ARBA00022475"/>
    </source>
</evidence>
<dbReference type="Pfam" id="PF02417">
    <property type="entry name" value="Chromate_transp"/>
    <property type="match status" value="1"/>
</dbReference>
<evidence type="ECO:0000256" key="4">
    <source>
        <dbReference type="ARBA" id="ARBA00022692"/>
    </source>
</evidence>
<protein>
    <submittedName>
        <fullName evidence="8">Chromate transporter</fullName>
    </submittedName>
</protein>
<dbReference type="GO" id="GO:0005886">
    <property type="term" value="C:plasma membrane"/>
    <property type="evidence" value="ECO:0007669"/>
    <property type="project" value="UniProtKB-SubCell"/>
</dbReference>
<reference evidence="8 9" key="1">
    <citation type="submission" date="2019-10" db="EMBL/GenBank/DDBJ databases">
        <authorList>
            <person name="Blom J."/>
        </authorList>
    </citation>
    <scope>NUCLEOTIDE SEQUENCE [LARGE SCALE GENOMIC DNA]</scope>
    <source>
        <strain evidence="8 9">ES3154-GLU</strain>
    </source>
</reference>
<dbReference type="RefSeq" id="WP_156683091.1">
    <property type="nucleotide sequence ID" value="NZ_CABWIB010000001.1"/>
</dbReference>
<comment type="subcellular location">
    <subcellularLocation>
        <location evidence="1">Cell membrane</location>
        <topology evidence="1">Multi-pass membrane protein</topology>
    </subcellularLocation>
</comment>
<proteinExistence type="inferred from homology"/>
<evidence type="ECO:0000256" key="1">
    <source>
        <dbReference type="ARBA" id="ARBA00004651"/>
    </source>
</evidence>
<keyword evidence="9" id="KW-1185">Reference proteome</keyword>
<dbReference type="AlphaFoldDB" id="A0A6I8M6Q2"/>
<evidence type="ECO:0000256" key="7">
    <source>
        <dbReference type="SAM" id="Phobius"/>
    </source>
</evidence>